<dbReference type="PANTHER" id="PTHR45661:SF3">
    <property type="entry name" value="IG-LIKE DOMAIN-CONTAINING PROTEIN"/>
    <property type="match status" value="1"/>
</dbReference>
<dbReference type="PANTHER" id="PTHR45661">
    <property type="entry name" value="SURFACE ANTIGEN"/>
    <property type="match status" value="1"/>
</dbReference>
<dbReference type="Proteomes" id="UP001470230">
    <property type="component" value="Unassembled WGS sequence"/>
</dbReference>
<dbReference type="InterPro" id="IPR036770">
    <property type="entry name" value="Ankyrin_rpt-contain_sf"/>
</dbReference>
<dbReference type="InterPro" id="IPR026906">
    <property type="entry name" value="LRR_5"/>
</dbReference>
<dbReference type="Pfam" id="PF13306">
    <property type="entry name" value="LRR_5"/>
    <property type="match status" value="1"/>
</dbReference>
<dbReference type="SUPFAM" id="SSF52058">
    <property type="entry name" value="L domain-like"/>
    <property type="match status" value="1"/>
</dbReference>
<evidence type="ECO:0000313" key="3">
    <source>
        <dbReference type="Proteomes" id="UP001470230"/>
    </source>
</evidence>
<proteinExistence type="predicted"/>
<gene>
    <name evidence="2" type="ORF">M9Y10_015288</name>
</gene>
<evidence type="ECO:0000313" key="2">
    <source>
        <dbReference type="EMBL" id="KAK8897346.1"/>
    </source>
</evidence>
<dbReference type="EMBL" id="JAPFFF010000002">
    <property type="protein sequence ID" value="KAK8897346.1"/>
    <property type="molecule type" value="Genomic_DNA"/>
</dbReference>
<comment type="caution">
    <text evidence="2">The sequence shown here is derived from an EMBL/GenBank/DDBJ whole genome shotgun (WGS) entry which is preliminary data.</text>
</comment>
<sequence>MNLQEYIEQKKIIQKNLLEFIEKDEDTEAIYQNLLQCFKDMKILEDQYEIKSTLYIISNIANNHHRDLDFFNKLEKVLLFFKDSMKNKFTSVQIYDIFQSNNRILLFLLQEGILTITEQSIYSFLENNPFNQTKYLVYFLPEIKQFFPNGFNGIPYLNEYQPFYEKLPDHFDEKRKIGENDTFLCEVIRKDSIEQFITYVKTTNLELNSRIEESIYETNTNFLNEKPTLIEYASFFGSIQIFRYLHLNEIELRPILWSYGIHGDNPEILHFLEEKKLISQPQITEKPIQSSDESEEENFDFLNTLQLFEKVEEFSYQDCLKEAVKCHHNEIANYILTNYLEGSDISLFDFDENITSYGFHFYNFLMLKNDADFVKNEWLLSYASQFDHYKIVDFLIKTKNITTIQSTIPNNFFFFIVFQFFFIFKIFFFFCEILFQFLNTNPLYLAAKNNHNDVINLLFTIPNISIGYGFFENCNKLTHITIPSSVTKIGDKAFKQCTSLREVTIPESVVEMGGSCFKECYSLIKVSLFCQITEIKTYSFSECNSLKKLDLPLSVTKIGTNAFEGCESLFELTIPLSVTEIGVDAFKGCISLEKVTIPAVRVISKNCFEGCSHLKKAVIPNSVVSIRNEAFFDCFSLSEVVIPDSVSHIGSSAFAGCCSLTEVVIPTSVNSLGFGVFDRCQNLRKITLKKSLLNYLQINQNIEFTFL</sequence>
<organism evidence="2 3">
    <name type="scientific">Tritrichomonas musculus</name>
    <dbReference type="NCBI Taxonomy" id="1915356"/>
    <lineage>
        <taxon>Eukaryota</taxon>
        <taxon>Metamonada</taxon>
        <taxon>Parabasalia</taxon>
        <taxon>Tritrichomonadida</taxon>
        <taxon>Tritrichomonadidae</taxon>
        <taxon>Tritrichomonas</taxon>
    </lineage>
</organism>
<accession>A0ABR2L2Z8</accession>
<keyword evidence="1" id="KW-1133">Transmembrane helix</keyword>
<keyword evidence="1" id="KW-0812">Transmembrane</keyword>
<feature type="transmembrane region" description="Helical" evidence="1">
    <location>
        <begin position="412"/>
        <end position="435"/>
    </location>
</feature>
<dbReference type="SUPFAM" id="SSF48403">
    <property type="entry name" value="Ankyrin repeat"/>
    <property type="match status" value="1"/>
</dbReference>
<evidence type="ECO:0000256" key="1">
    <source>
        <dbReference type="SAM" id="Phobius"/>
    </source>
</evidence>
<name>A0ABR2L2Z8_9EUKA</name>
<protein>
    <submittedName>
        <fullName evidence="2">Uncharacterized protein</fullName>
    </submittedName>
</protein>
<keyword evidence="1" id="KW-0472">Membrane</keyword>
<keyword evidence="3" id="KW-1185">Reference proteome</keyword>
<dbReference type="Gene3D" id="3.80.10.10">
    <property type="entry name" value="Ribonuclease Inhibitor"/>
    <property type="match status" value="2"/>
</dbReference>
<dbReference type="InterPro" id="IPR032675">
    <property type="entry name" value="LRR_dom_sf"/>
</dbReference>
<reference evidence="2 3" key="1">
    <citation type="submission" date="2024-04" db="EMBL/GenBank/DDBJ databases">
        <title>Tritrichomonas musculus Genome.</title>
        <authorList>
            <person name="Alves-Ferreira E."/>
            <person name="Grigg M."/>
            <person name="Lorenzi H."/>
            <person name="Galac M."/>
        </authorList>
    </citation>
    <scope>NUCLEOTIDE SEQUENCE [LARGE SCALE GENOMIC DNA]</scope>
    <source>
        <strain evidence="2 3">EAF2021</strain>
    </source>
</reference>
<dbReference type="InterPro" id="IPR053139">
    <property type="entry name" value="Surface_bspA-like"/>
</dbReference>